<dbReference type="GO" id="GO:0016020">
    <property type="term" value="C:membrane"/>
    <property type="evidence" value="ECO:0007669"/>
    <property type="project" value="InterPro"/>
</dbReference>
<comment type="domain">
    <text evidence="7">The HXXXXD motif is essential for acyltransferase activity and may constitute the binding site for the phosphate moiety of the glycerol-3-phosphate.</text>
</comment>
<dbReference type="CDD" id="cd07989">
    <property type="entry name" value="LPLAT_AGPAT-like"/>
    <property type="match status" value="1"/>
</dbReference>
<keyword evidence="5 7" id="KW-0443">Lipid metabolism</keyword>
<dbReference type="GO" id="GO:0003841">
    <property type="term" value="F:1-acylglycerol-3-phosphate O-acyltransferase activity"/>
    <property type="evidence" value="ECO:0007669"/>
    <property type="project" value="UniProtKB-UniRule"/>
</dbReference>
<keyword evidence="7" id="KW-0594">Phospholipid biosynthesis</keyword>
<comment type="similarity">
    <text evidence="2 7">Belongs to the 1-acyl-sn-glycerol-3-phosphate acyltransferase family.</text>
</comment>
<evidence type="ECO:0000256" key="7">
    <source>
        <dbReference type="RuleBase" id="RU361267"/>
    </source>
</evidence>
<evidence type="ECO:0000256" key="6">
    <source>
        <dbReference type="ARBA" id="ARBA00023315"/>
    </source>
</evidence>
<keyword evidence="10" id="KW-1185">Reference proteome</keyword>
<proteinExistence type="inferred from homology"/>
<dbReference type="SUPFAM" id="SSF69593">
    <property type="entry name" value="Glycerol-3-phosphate (1)-acyltransferase"/>
    <property type="match status" value="1"/>
</dbReference>
<keyword evidence="4 7" id="KW-0808">Transferase</keyword>
<keyword evidence="6 7" id="KW-0012">Acyltransferase</keyword>
<dbReference type="NCBIfam" id="TIGR00530">
    <property type="entry name" value="AGP_acyltrn"/>
    <property type="match status" value="1"/>
</dbReference>
<reference evidence="9" key="1">
    <citation type="submission" date="2021-01" db="EMBL/GenBank/DDBJ databases">
        <title>Genome public.</title>
        <authorList>
            <person name="Liu C."/>
            <person name="Sun Q."/>
        </authorList>
    </citation>
    <scope>NUCLEOTIDE SEQUENCE</scope>
    <source>
        <strain evidence="9">YIM B02565</strain>
    </source>
</reference>
<dbReference type="RefSeq" id="WP_202767450.1">
    <property type="nucleotide sequence ID" value="NZ_JAESWA010000022.1"/>
</dbReference>
<dbReference type="AlphaFoldDB" id="A0A937FHF2"/>
<comment type="catalytic activity">
    <reaction evidence="7">
        <text>a 1-acyl-sn-glycero-3-phosphate + an acyl-CoA = a 1,2-diacyl-sn-glycero-3-phosphate + CoA</text>
        <dbReference type="Rhea" id="RHEA:19709"/>
        <dbReference type="ChEBI" id="CHEBI:57287"/>
        <dbReference type="ChEBI" id="CHEBI:57970"/>
        <dbReference type="ChEBI" id="CHEBI:58342"/>
        <dbReference type="ChEBI" id="CHEBI:58608"/>
        <dbReference type="EC" id="2.3.1.51"/>
    </reaction>
</comment>
<keyword evidence="3 7" id="KW-0444">Lipid biosynthesis</keyword>
<dbReference type="SMART" id="SM00563">
    <property type="entry name" value="PlsC"/>
    <property type="match status" value="1"/>
</dbReference>
<evidence type="ECO:0000259" key="8">
    <source>
        <dbReference type="SMART" id="SM00563"/>
    </source>
</evidence>
<dbReference type="Pfam" id="PF01553">
    <property type="entry name" value="Acyltransferase"/>
    <property type="match status" value="1"/>
</dbReference>
<dbReference type="PANTHER" id="PTHR10434:SF64">
    <property type="entry name" value="1-ACYL-SN-GLYCEROL-3-PHOSPHATE ACYLTRANSFERASE-RELATED"/>
    <property type="match status" value="1"/>
</dbReference>
<accession>A0A937FHF2</accession>
<dbReference type="EMBL" id="JAESWA010000022">
    <property type="protein sequence ID" value="MBL4932073.1"/>
    <property type="molecule type" value="Genomic_DNA"/>
</dbReference>
<dbReference type="InterPro" id="IPR002123">
    <property type="entry name" value="Plipid/glycerol_acylTrfase"/>
</dbReference>
<dbReference type="EC" id="2.3.1.51" evidence="7"/>
<evidence type="ECO:0000256" key="5">
    <source>
        <dbReference type="ARBA" id="ARBA00023098"/>
    </source>
</evidence>
<comment type="pathway">
    <text evidence="1">Lipid metabolism.</text>
</comment>
<evidence type="ECO:0000313" key="9">
    <source>
        <dbReference type="EMBL" id="MBL4932073.1"/>
    </source>
</evidence>
<protein>
    <recommendedName>
        <fullName evidence="7">1-acyl-sn-glycerol-3-phosphate acyltransferase</fullName>
        <ecNumber evidence="7">2.3.1.51</ecNumber>
    </recommendedName>
</protein>
<dbReference type="GO" id="GO:0006654">
    <property type="term" value="P:phosphatidic acid biosynthetic process"/>
    <property type="evidence" value="ECO:0007669"/>
    <property type="project" value="TreeGrafter"/>
</dbReference>
<dbReference type="InterPro" id="IPR004552">
    <property type="entry name" value="AGP_acyltrans"/>
</dbReference>
<evidence type="ECO:0000256" key="1">
    <source>
        <dbReference type="ARBA" id="ARBA00005189"/>
    </source>
</evidence>
<name>A0A937FHF2_9CLOT</name>
<keyword evidence="7" id="KW-1208">Phospholipid metabolism</keyword>
<evidence type="ECO:0000256" key="2">
    <source>
        <dbReference type="ARBA" id="ARBA00008655"/>
    </source>
</evidence>
<comment type="caution">
    <text evidence="9">The sequence shown here is derived from an EMBL/GenBank/DDBJ whole genome shotgun (WGS) entry which is preliminary data.</text>
</comment>
<organism evidence="9 10">
    <name type="scientific">Clostridium paridis</name>
    <dbReference type="NCBI Taxonomy" id="2803863"/>
    <lineage>
        <taxon>Bacteria</taxon>
        <taxon>Bacillati</taxon>
        <taxon>Bacillota</taxon>
        <taxon>Clostridia</taxon>
        <taxon>Eubacteriales</taxon>
        <taxon>Clostridiaceae</taxon>
        <taxon>Clostridium</taxon>
    </lineage>
</organism>
<sequence>MKKIKMLVSYGLYMILFRIRGFKYKLLKSRATEEEVIKYRDKVIQNWAAFTVKTLDLKIQVVGRENIPSEACVFIGNHQSLLDIPILLYGTQRSVGFIAKKELLKVPVIGYWMRLIHCVPIDRENVREAIKVINIGSDNLLNGNDMAIFPEGTRAREGVMKDFKKGSMKLATKAKAPIVPVSIDGSYKAYELNNKFQSAEVKVTFGEPIYTNNLTKEEEKELHIRVQNVVKGNLQV</sequence>
<dbReference type="Proteomes" id="UP000623681">
    <property type="component" value="Unassembled WGS sequence"/>
</dbReference>
<gene>
    <name evidence="9" type="ORF">JK634_09680</name>
</gene>
<feature type="domain" description="Phospholipid/glycerol acyltransferase" evidence="8">
    <location>
        <begin position="72"/>
        <end position="186"/>
    </location>
</feature>
<evidence type="ECO:0000256" key="3">
    <source>
        <dbReference type="ARBA" id="ARBA00022516"/>
    </source>
</evidence>
<dbReference type="PANTHER" id="PTHR10434">
    <property type="entry name" value="1-ACYL-SN-GLYCEROL-3-PHOSPHATE ACYLTRANSFERASE"/>
    <property type="match status" value="1"/>
</dbReference>
<evidence type="ECO:0000313" key="10">
    <source>
        <dbReference type="Proteomes" id="UP000623681"/>
    </source>
</evidence>
<evidence type="ECO:0000256" key="4">
    <source>
        <dbReference type="ARBA" id="ARBA00022679"/>
    </source>
</evidence>